<organism evidence="2 3">
    <name type="scientific">Drosophila erecta</name>
    <name type="common">Fruit fly</name>
    <dbReference type="NCBI Taxonomy" id="7220"/>
    <lineage>
        <taxon>Eukaryota</taxon>
        <taxon>Metazoa</taxon>
        <taxon>Ecdysozoa</taxon>
        <taxon>Arthropoda</taxon>
        <taxon>Hexapoda</taxon>
        <taxon>Insecta</taxon>
        <taxon>Pterygota</taxon>
        <taxon>Neoptera</taxon>
        <taxon>Endopterygota</taxon>
        <taxon>Diptera</taxon>
        <taxon>Brachycera</taxon>
        <taxon>Muscomorpha</taxon>
        <taxon>Ephydroidea</taxon>
        <taxon>Drosophilidae</taxon>
        <taxon>Drosophila</taxon>
        <taxon>Sophophora</taxon>
    </lineage>
</organism>
<dbReference type="Proteomes" id="UP000008711">
    <property type="component" value="Unassembled WGS sequence"/>
</dbReference>
<evidence type="ECO:0000256" key="1">
    <source>
        <dbReference type="SAM" id="MobiDB-lite"/>
    </source>
</evidence>
<sequence length="142" mass="15480">METGLKLAEELRDIDTTSAPVADGWGAHENGVEFASTSAHRHTQGHIMHVGTAAAFLPFRLGIEYEHGHVATTSASASSFSFISISLHPPSLRRKSPDCDYDYDYEGAEQRRLLLPLPSSPLFHHSTQPPGAKGKSIDNFHS</sequence>
<reference evidence="2 3" key="1">
    <citation type="journal article" date="2007" name="Nature">
        <title>Evolution of genes and genomes on the Drosophila phylogeny.</title>
        <authorList>
            <consortium name="Drosophila 12 Genomes Consortium"/>
            <person name="Clark A.G."/>
            <person name="Eisen M.B."/>
            <person name="Smith D.R."/>
            <person name="Bergman C.M."/>
            <person name="Oliver B."/>
            <person name="Markow T.A."/>
            <person name="Kaufman T.C."/>
            <person name="Kellis M."/>
            <person name="Gelbart W."/>
            <person name="Iyer V.N."/>
            <person name="Pollard D.A."/>
            <person name="Sackton T.B."/>
            <person name="Larracuente A.M."/>
            <person name="Singh N.D."/>
            <person name="Abad J.P."/>
            <person name="Abt D.N."/>
            <person name="Adryan B."/>
            <person name="Aguade M."/>
            <person name="Akashi H."/>
            <person name="Anderson W.W."/>
            <person name="Aquadro C.F."/>
            <person name="Ardell D.H."/>
            <person name="Arguello R."/>
            <person name="Artieri C.G."/>
            <person name="Barbash D.A."/>
            <person name="Barker D."/>
            <person name="Barsanti P."/>
            <person name="Batterham P."/>
            <person name="Batzoglou S."/>
            <person name="Begun D."/>
            <person name="Bhutkar A."/>
            <person name="Blanco E."/>
            <person name="Bosak S.A."/>
            <person name="Bradley R.K."/>
            <person name="Brand A.D."/>
            <person name="Brent M.R."/>
            <person name="Brooks A.N."/>
            <person name="Brown R.H."/>
            <person name="Butlin R.K."/>
            <person name="Caggese C."/>
            <person name="Calvi B.R."/>
            <person name="Bernardo de Carvalho A."/>
            <person name="Caspi A."/>
            <person name="Castrezana S."/>
            <person name="Celniker S.E."/>
            <person name="Chang J.L."/>
            <person name="Chapple C."/>
            <person name="Chatterji S."/>
            <person name="Chinwalla A."/>
            <person name="Civetta A."/>
            <person name="Clifton S.W."/>
            <person name="Comeron J.M."/>
            <person name="Costello J.C."/>
            <person name="Coyne J.A."/>
            <person name="Daub J."/>
            <person name="David R.G."/>
            <person name="Delcher A.L."/>
            <person name="Delehaunty K."/>
            <person name="Do C.B."/>
            <person name="Ebling H."/>
            <person name="Edwards K."/>
            <person name="Eickbush T."/>
            <person name="Evans J.D."/>
            <person name="Filipski A."/>
            <person name="Findeiss S."/>
            <person name="Freyhult E."/>
            <person name="Fulton L."/>
            <person name="Fulton R."/>
            <person name="Garcia A.C."/>
            <person name="Gardiner A."/>
            <person name="Garfield D.A."/>
            <person name="Garvin B.E."/>
            <person name="Gibson G."/>
            <person name="Gilbert D."/>
            <person name="Gnerre S."/>
            <person name="Godfrey J."/>
            <person name="Good R."/>
            <person name="Gotea V."/>
            <person name="Gravely B."/>
            <person name="Greenberg A.J."/>
            <person name="Griffiths-Jones S."/>
            <person name="Gross S."/>
            <person name="Guigo R."/>
            <person name="Gustafson E.A."/>
            <person name="Haerty W."/>
            <person name="Hahn M.W."/>
            <person name="Halligan D.L."/>
            <person name="Halpern A.L."/>
            <person name="Halter G.M."/>
            <person name="Han M.V."/>
            <person name="Heger A."/>
            <person name="Hillier L."/>
            <person name="Hinrichs A.S."/>
            <person name="Holmes I."/>
            <person name="Hoskins R.A."/>
            <person name="Hubisz M.J."/>
            <person name="Hultmark D."/>
            <person name="Huntley M.A."/>
            <person name="Jaffe D.B."/>
            <person name="Jagadeeshan S."/>
            <person name="Jeck W.R."/>
            <person name="Johnson J."/>
            <person name="Jones C.D."/>
            <person name="Jordan W.C."/>
            <person name="Karpen G.H."/>
            <person name="Kataoka E."/>
            <person name="Keightley P.D."/>
            <person name="Kheradpour P."/>
            <person name="Kirkness E.F."/>
            <person name="Koerich L.B."/>
            <person name="Kristiansen K."/>
            <person name="Kudrna D."/>
            <person name="Kulathinal R.J."/>
            <person name="Kumar S."/>
            <person name="Kwok R."/>
            <person name="Lander E."/>
            <person name="Langley C.H."/>
            <person name="Lapoint R."/>
            <person name="Lazzaro B.P."/>
            <person name="Lee S.J."/>
            <person name="Levesque L."/>
            <person name="Li R."/>
            <person name="Lin C.F."/>
            <person name="Lin M.F."/>
            <person name="Lindblad-Toh K."/>
            <person name="Llopart A."/>
            <person name="Long M."/>
            <person name="Low L."/>
            <person name="Lozovsky E."/>
            <person name="Lu J."/>
            <person name="Luo M."/>
            <person name="Machado C.A."/>
            <person name="Makalowski W."/>
            <person name="Marzo M."/>
            <person name="Matsuda M."/>
            <person name="Matzkin L."/>
            <person name="McAllister B."/>
            <person name="McBride C.S."/>
            <person name="McKernan B."/>
            <person name="McKernan K."/>
            <person name="Mendez-Lago M."/>
            <person name="Minx P."/>
            <person name="Mollenhauer M.U."/>
            <person name="Montooth K."/>
            <person name="Mount S.M."/>
            <person name="Mu X."/>
            <person name="Myers E."/>
            <person name="Negre B."/>
            <person name="Newfeld S."/>
            <person name="Nielsen R."/>
            <person name="Noor M.A."/>
            <person name="O'Grady P."/>
            <person name="Pachter L."/>
            <person name="Papaceit M."/>
            <person name="Parisi M.J."/>
            <person name="Parisi M."/>
            <person name="Parts L."/>
            <person name="Pedersen J.S."/>
            <person name="Pesole G."/>
            <person name="Phillippy A.M."/>
            <person name="Ponting C.P."/>
            <person name="Pop M."/>
            <person name="Porcelli D."/>
            <person name="Powell J.R."/>
            <person name="Prohaska S."/>
            <person name="Pruitt K."/>
            <person name="Puig M."/>
            <person name="Quesneville H."/>
            <person name="Ram K.R."/>
            <person name="Rand D."/>
            <person name="Rasmussen M.D."/>
            <person name="Reed L.K."/>
            <person name="Reenan R."/>
            <person name="Reily A."/>
            <person name="Remington K.A."/>
            <person name="Rieger T.T."/>
            <person name="Ritchie M.G."/>
            <person name="Robin C."/>
            <person name="Rogers Y.H."/>
            <person name="Rohde C."/>
            <person name="Rozas J."/>
            <person name="Rubenfield M.J."/>
            <person name="Ruiz A."/>
            <person name="Russo S."/>
            <person name="Salzberg S.L."/>
            <person name="Sanchez-Gracia A."/>
            <person name="Saranga D.J."/>
            <person name="Sato H."/>
            <person name="Schaeffer S.W."/>
            <person name="Schatz M.C."/>
            <person name="Schlenke T."/>
            <person name="Schwartz R."/>
            <person name="Segarra C."/>
            <person name="Singh R.S."/>
            <person name="Sirot L."/>
            <person name="Sirota M."/>
            <person name="Sisneros N.B."/>
            <person name="Smith C.D."/>
            <person name="Smith T.F."/>
            <person name="Spieth J."/>
            <person name="Stage D.E."/>
            <person name="Stark A."/>
            <person name="Stephan W."/>
            <person name="Strausberg R.L."/>
            <person name="Strempel S."/>
            <person name="Sturgill D."/>
            <person name="Sutton G."/>
            <person name="Sutton G.G."/>
            <person name="Tao W."/>
            <person name="Teichmann S."/>
            <person name="Tobari Y.N."/>
            <person name="Tomimura Y."/>
            <person name="Tsolas J.M."/>
            <person name="Valente V.L."/>
            <person name="Venter E."/>
            <person name="Venter J.C."/>
            <person name="Vicario S."/>
            <person name="Vieira F.G."/>
            <person name="Vilella A.J."/>
            <person name="Villasante A."/>
            <person name="Walenz B."/>
            <person name="Wang J."/>
            <person name="Wasserman M."/>
            <person name="Watts T."/>
            <person name="Wilson D."/>
            <person name="Wilson R.K."/>
            <person name="Wing R.A."/>
            <person name="Wolfner M.F."/>
            <person name="Wong A."/>
            <person name="Wong G.K."/>
            <person name="Wu C.I."/>
            <person name="Wu G."/>
            <person name="Yamamoto D."/>
            <person name="Yang H.P."/>
            <person name="Yang S.P."/>
            <person name="Yorke J.A."/>
            <person name="Yoshida K."/>
            <person name="Zdobnov E."/>
            <person name="Zhang P."/>
            <person name="Zhang Y."/>
            <person name="Zimin A.V."/>
            <person name="Baldwin J."/>
            <person name="Abdouelleil A."/>
            <person name="Abdulkadir J."/>
            <person name="Abebe A."/>
            <person name="Abera B."/>
            <person name="Abreu J."/>
            <person name="Acer S.C."/>
            <person name="Aftuck L."/>
            <person name="Alexander A."/>
            <person name="An P."/>
            <person name="Anderson E."/>
            <person name="Anderson S."/>
            <person name="Arachi H."/>
            <person name="Azer M."/>
            <person name="Bachantsang P."/>
            <person name="Barry A."/>
            <person name="Bayul T."/>
            <person name="Berlin A."/>
            <person name="Bessette D."/>
            <person name="Bloom T."/>
            <person name="Blye J."/>
            <person name="Boguslavskiy L."/>
            <person name="Bonnet C."/>
            <person name="Boukhgalter B."/>
            <person name="Bourzgui I."/>
            <person name="Brown A."/>
            <person name="Cahill P."/>
            <person name="Channer S."/>
            <person name="Cheshatsang Y."/>
            <person name="Chuda L."/>
            <person name="Citroen M."/>
            <person name="Collymore A."/>
            <person name="Cooke P."/>
            <person name="Costello M."/>
            <person name="D'Aco K."/>
            <person name="Daza R."/>
            <person name="De Haan G."/>
            <person name="DeGray S."/>
            <person name="DeMaso C."/>
            <person name="Dhargay N."/>
            <person name="Dooley K."/>
            <person name="Dooley E."/>
            <person name="Doricent M."/>
            <person name="Dorje P."/>
            <person name="Dorjee K."/>
            <person name="Dupes A."/>
            <person name="Elong R."/>
            <person name="Falk J."/>
            <person name="Farina A."/>
            <person name="Faro S."/>
            <person name="Ferguson D."/>
            <person name="Fisher S."/>
            <person name="Foley C.D."/>
            <person name="Franke A."/>
            <person name="Friedrich D."/>
            <person name="Gadbois L."/>
            <person name="Gearin G."/>
            <person name="Gearin C.R."/>
            <person name="Giannoukos G."/>
            <person name="Goode T."/>
            <person name="Graham J."/>
            <person name="Grandbois E."/>
            <person name="Grewal S."/>
            <person name="Gyaltsen K."/>
            <person name="Hafez N."/>
            <person name="Hagos B."/>
            <person name="Hall J."/>
            <person name="Henson C."/>
            <person name="Hollinger A."/>
            <person name="Honan T."/>
            <person name="Huard M.D."/>
            <person name="Hughes L."/>
            <person name="Hurhula B."/>
            <person name="Husby M.E."/>
            <person name="Kamat A."/>
            <person name="Kanga B."/>
            <person name="Kashin S."/>
            <person name="Khazanovich D."/>
            <person name="Kisner P."/>
            <person name="Lance K."/>
            <person name="Lara M."/>
            <person name="Lee W."/>
            <person name="Lennon N."/>
            <person name="Letendre F."/>
            <person name="LeVine R."/>
            <person name="Lipovsky A."/>
            <person name="Liu X."/>
            <person name="Liu J."/>
            <person name="Liu S."/>
            <person name="Lokyitsang T."/>
            <person name="Lokyitsang Y."/>
            <person name="Lubonja R."/>
            <person name="Lui A."/>
            <person name="MacDonald P."/>
            <person name="Magnisalis V."/>
            <person name="Maru K."/>
            <person name="Matthews C."/>
            <person name="McCusker W."/>
            <person name="McDonough S."/>
            <person name="Mehta T."/>
            <person name="Meldrim J."/>
            <person name="Meneus L."/>
            <person name="Mihai O."/>
            <person name="Mihalev A."/>
            <person name="Mihova T."/>
            <person name="Mittelman R."/>
            <person name="Mlenga V."/>
            <person name="Montmayeur A."/>
            <person name="Mulrain L."/>
            <person name="Navidi A."/>
            <person name="Naylor J."/>
            <person name="Negash T."/>
            <person name="Nguyen T."/>
            <person name="Nguyen N."/>
            <person name="Nicol R."/>
            <person name="Norbu C."/>
            <person name="Norbu N."/>
            <person name="Novod N."/>
            <person name="O'Neill B."/>
            <person name="Osman S."/>
            <person name="Markiewicz E."/>
            <person name="Oyono O.L."/>
            <person name="Patti C."/>
            <person name="Phunkhang P."/>
            <person name="Pierre F."/>
            <person name="Priest M."/>
            <person name="Raghuraman S."/>
            <person name="Rege F."/>
            <person name="Reyes R."/>
            <person name="Rise C."/>
            <person name="Rogov P."/>
            <person name="Ross K."/>
            <person name="Ryan E."/>
            <person name="Settipalli S."/>
            <person name="Shea T."/>
            <person name="Sherpa N."/>
            <person name="Shi L."/>
            <person name="Shih D."/>
            <person name="Sparrow T."/>
            <person name="Spaulding J."/>
            <person name="Stalker J."/>
            <person name="Stange-Thomann N."/>
            <person name="Stavropoulos S."/>
            <person name="Stone C."/>
            <person name="Strader C."/>
            <person name="Tesfaye S."/>
            <person name="Thomson T."/>
            <person name="Thoulutsang Y."/>
            <person name="Thoulutsang D."/>
            <person name="Topham K."/>
            <person name="Topping I."/>
            <person name="Tsamla T."/>
            <person name="Vassiliev H."/>
            <person name="Vo A."/>
            <person name="Wangchuk T."/>
            <person name="Wangdi T."/>
            <person name="Weiand M."/>
            <person name="Wilkinson J."/>
            <person name="Wilson A."/>
            <person name="Yadav S."/>
            <person name="Young G."/>
            <person name="Yu Q."/>
            <person name="Zembek L."/>
            <person name="Zhong D."/>
            <person name="Zimmer A."/>
            <person name="Zwirko Z."/>
            <person name="Jaffe D.B."/>
            <person name="Alvarez P."/>
            <person name="Brockman W."/>
            <person name="Butler J."/>
            <person name="Chin C."/>
            <person name="Gnerre S."/>
            <person name="Grabherr M."/>
            <person name="Kleber M."/>
            <person name="Mauceli E."/>
            <person name="MacCallum I."/>
        </authorList>
    </citation>
    <scope>NUCLEOTIDE SEQUENCE [LARGE SCALE GENOMIC DNA]</scope>
    <source>
        <strain evidence="2 3">TSC#14021-0224.01</strain>
    </source>
</reference>
<evidence type="ECO:0000313" key="2">
    <source>
        <dbReference type="EMBL" id="EDV53730.1"/>
    </source>
</evidence>
<name>B3P6R0_DROER</name>
<proteinExistence type="predicted"/>
<dbReference type="HOGENOM" id="CLU_122552_0_0_1"/>
<evidence type="ECO:0000313" key="3">
    <source>
        <dbReference type="Proteomes" id="UP000008711"/>
    </source>
</evidence>
<dbReference type="EMBL" id="CH954182">
    <property type="protein sequence ID" value="EDV53730.1"/>
    <property type="molecule type" value="Genomic_DNA"/>
</dbReference>
<dbReference type="AlphaFoldDB" id="B3P6R0"/>
<keyword evidence="3" id="KW-1185">Reference proteome</keyword>
<accession>B3P6R0</accession>
<protein>
    <submittedName>
        <fullName evidence="2">GG11368</fullName>
    </submittedName>
</protein>
<gene>
    <name evidence="2" type="primary">Dere\GG11368</name>
    <name evidence="2" type="ORF">Dere_GG11368</name>
</gene>
<dbReference type="OMA" id="KSPDCDY"/>
<feature type="region of interest" description="Disordered" evidence="1">
    <location>
        <begin position="118"/>
        <end position="142"/>
    </location>
</feature>
<reference evidence="2 3" key="2">
    <citation type="journal article" date="2008" name="Bioinformatics">
        <title>Assembly reconciliation.</title>
        <authorList>
            <person name="Zimin A.V."/>
            <person name="Smith D.R."/>
            <person name="Sutton G."/>
            <person name="Yorke J.A."/>
        </authorList>
    </citation>
    <scope>NUCLEOTIDE SEQUENCE [LARGE SCALE GENOMIC DNA]</scope>
    <source>
        <strain evidence="2 3">TSC#14021-0224.01</strain>
    </source>
</reference>